<evidence type="ECO:0000313" key="2">
    <source>
        <dbReference type="Proteomes" id="UP000514720"/>
    </source>
</evidence>
<keyword evidence="2" id="KW-1185">Reference proteome</keyword>
<dbReference type="AlphaFoldDB" id="A0A7L7KS87"/>
<organism evidence="1 2">
    <name type="scientific">Candidatus Xianfuyuplasma coldseepsis</name>
    <dbReference type="NCBI Taxonomy" id="2782163"/>
    <lineage>
        <taxon>Bacteria</taxon>
        <taxon>Bacillati</taxon>
        <taxon>Mycoplasmatota</taxon>
        <taxon>Mollicutes</taxon>
        <taxon>Candidatus Izemoplasmatales</taxon>
        <taxon>Candidatus Izemoplasmataceae</taxon>
        <taxon>Candidatus Xianfuyuplasma</taxon>
    </lineage>
</organism>
<sequence>MDRIKWLLEGDVSIQYQVHRDLLDDDNESLRNRITYEGWGKQLLDLQQDNGHWGGGYYHYKWISTHYTLMELRRLNIKPNPSILRICNIIADDYKTNDGGITPNPQHWEFSDVCINGMSLYFMCYFGIAEEKLKSVIDFIISQQLPDGGFNCNYNYEKYGARHSSLHSTVSMVEGFNSFLQNGYNYKKDDVIRMREEAIEFMLMHRLFKSDHTGEVIKKQFTMLSYPPRWKYDILRALDAMREAGITYDERMADAFVILEKKQRKDGTWPLQNKHSGKVHFDMEKPGSSSRWNTLRVLRVYKHFLPHKTI</sequence>
<gene>
    <name evidence="1" type="ORF">G4Z02_06810</name>
</gene>
<evidence type="ECO:0008006" key="3">
    <source>
        <dbReference type="Google" id="ProtNLM"/>
    </source>
</evidence>
<dbReference type="Gene3D" id="1.50.10.20">
    <property type="match status" value="1"/>
</dbReference>
<name>A0A7L7KS87_9MOLU</name>
<protein>
    <recommendedName>
        <fullName evidence="3">Squalene cyclase C-terminal domain-containing protein</fullName>
    </recommendedName>
</protein>
<reference evidence="1 2" key="1">
    <citation type="submission" date="2020-02" db="EMBL/GenBank/DDBJ databases">
        <authorList>
            <person name="Zheng R.K."/>
            <person name="Sun C.M."/>
        </authorList>
    </citation>
    <scope>NUCLEOTIDE SEQUENCE [LARGE SCALE GENOMIC DNA]</scope>
    <source>
        <strain evidence="2">zrk13</strain>
    </source>
</reference>
<proteinExistence type="predicted"/>
<accession>A0A7L7KS87</accession>
<dbReference type="RefSeq" id="WP_258877260.1">
    <property type="nucleotide sequence ID" value="NZ_CP048914.1"/>
</dbReference>
<dbReference type="KEGG" id="xcl:G4Z02_06810"/>
<dbReference type="Proteomes" id="UP000514720">
    <property type="component" value="Chromosome"/>
</dbReference>
<dbReference type="SUPFAM" id="SSF48239">
    <property type="entry name" value="Terpenoid cyclases/Protein prenyltransferases"/>
    <property type="match status" value="1"/>
</dbReference>
<dbReference type="EMBL" id="CP048914">
    <property type="protein sequence ID" value="QMS85465.1"/>
    <property type="molecule type" value="Genomic_DNA"/>
</dbReference>
<evidence type="ECO:0000313" key="1">
    <source>
        <dbReference type="EMBL" id="QMS85465.1"/>
    </source>
</evidence>
<dbReference type="InterPro" id="IPR008930">
    <property type="entry name" value="Terpenoid_cyclase/PrenylTrfase"/>
</dbReference>